<evidence type="ECO:0000256" key="1">
    <source>
        <dbReference type="SAM" id="SignalP"/>
    </source>
</evidence>
<dbReference type="AlphaFoldDB" id="A0A370QIE7"/>
<dbReference type="EMBL" id="QRAO01000001">
    <property type="protein sequence ID" value="RDK88137.1"/>
    <property type="molecule type" value="Genomic_DNA"/>
</dbReference>
<keyword evidence="3" id="KW-1185">Reference proteome</keyword>
<proteinExistence type="predicted"/>
<evidence type="ECO:0000313" key="2">
    <source>
        <dbReference type="EMBL" id="RDK88137.1"/>
    </source>
</evidence>
<organism evidence="2 3">
    <name type="scientific">Marinirhabdus gelatinilytica</name>
    <dbReference type="NCBI Taxonomy" id="1703343"/>
    <lineage>
        <taxon>Bacteria</taxon>
        <taxon>Pseudomonadati</taxon>
        <taxon>Bacteroidota</taxon>
        <taxon>Flavobacteriia</taxon>
        <taxon>Flavobacteriales</taxon>
        <taxon>Flavobacteriaceae</taxon>
    </lineage>
</organism>
<dbReference type="RefSeq" id="WP_115121870.1">
    <property type="nucleotide sequence ID" value="NZ_QRAO01000001.1"/>
</dbReference>
<keyword evidence="1" id="KW-0732">Signal</keyword>
<reference evidence="2 3" key="1">
    <citation type="submission" date="2018-07" db="EMBL/GenBank/DDBJ databases">
        <title>Genomic Encyclopedia of Type Strains, Phase IV (KMG-IV): sequencing the most valuable type-strain genomes for metagenomic binning, comparative biology and taxonomic classification.</title>
        <authorList>
            <person name="Goeker M."/>
        </authorList>
    </citation>
    <scope>NUCLEOTIDE SEQUENCE [LARGE SCALE GENOMIC DNA]</scope>
    <source>
        <strain evidence="2 3">DSM 101478</strain>
    </source>
</reference>
<sequence>MKFLSTIFFSLFVITSSIAQNAVDTPTTNDYLTNRPITKPKNTIDVAGSQYSNDEFQQGNVYKNGNLVASNVVLRYNVSRDEIEVKSSLTADDSSARLLRANPDIYIRILNDTYVYVKPTTAEAPSGYFKVLHEGEKFHLYKKEKKEFIEGMKSMNSISRDVPPTYKDDEVLYLVNTKDGSLEELSGSRNRKIKAFPSHNKELKRYTKKNNLNINKDYNLVKLVAYFNTLK</sequence>
<feature type="chain" id="PRO_5016663520" evidence="1">
    <location>
        <begin position="20"/>
        <end position="231"/>
    </location>
</feature>
<dbReference type="OrthoDB" id="978006at2"/>
<gene>
    <name evidence="2" type="ORF">C8D94_1016</name>
</gene>
<protein>
    <submittedName>
        <fullName evidence="2">Uncharacterized protein</fullName>
    </submittedName>
</protein>
<feature type="signal peptide" evidence="1">
    <location>
        <begin position="1"/>
        <end position="19"/>
    </location>
</feature>
<accession>A0A370QIE7</accession>
<name>A0A370QIE7_9FLAO</name>
<comment type="caution">
    <text evidence="2">The sequence shown here is derived from an EMBL/GenBank/DDBJ whole genome shotgun (WGS) entry which is preliminary data.</text>
</comment>
<evidence type="ECO:0000313" key="3">
    <source>
        <dbReference type="Proteomes" id="UP000255317"/>
    </source>
</evidence>
<dbReference type="Proteomes" id="UP000255317">
    <property type="component" value="Unassembled WGS sequence"/>
</dbReference>